<dbReference type="AlphaFoldDB" id="A0AAV4XNH6"/>
<evidence type="ECO:0000259" key="11">
    <source>
        <dbReference type="Pfam" id="PF02320"/>
    </source>
</evidence>
<keyword evidence="3" id="KW-0813">Transport</keyword>
<dbReference type="FunFam" id="1.10.287.20:FF:000001">
    <property type="entry name" value="Cytochrome b-c1 complex subunit 6"/>
    <property type="match status" value="1"/>
</dbReference>
<dbReference type="Pfam" id="PF02320">
    <property type="entry name" value="UCR_hinge"/>
    <property type="match status" value="1"/>
</dbReference>
<evidence type="ECO:0000256" key="8">
    <source>
        <dbReference type="ARBA" id="ARBA00023136"/>
    </source>
</evidence>
<keyword evidence="6" id="KW-0249">Electron transport</keyword>
<dbReference type="GO" id="GO:0005743">
    <property type="term" value="C:mitochondrial inner membrane"/>
    <property type="evidence" value="ECO:0007669"/>
    <property type="project" value="UniProtKB-SubCell"/>
</dbReference>
<dbReference type="PANTHER" id="PTHR15336:SF0">
    <property type="entry name" value="CYTOCHROME B-C1 COMPLEX SUBUNIT 6, MITOCHONDRIAL"/>
    <property type="match status" value="1"/>
</dbReference>
<dbReference type="InterPro" id="IPR003422">
    <property type="entry name" value="Cyt_b-c1_6"/>
</dbReference>
<keyword evidence="9" id="KW-1015">Disulfide bond</keyword>
<evidence type="ECO:0000256" key="7">
    <source>
        <dbReference type="ARBA" id="ARBA00023128"/>
    </source>
</evidence>
<keyword evidence="13" id="KW-1185">Reference proteome</keyword>
<evidence type="ECO:0000256" key="3">
    <source>
        <dbReference type="ARBA" id="ARBA00022448"/>
    </source>
</evidence>
<dbReference type="PANTHER" id="PTHR15336">
    <property type="entry name" value="UBIQUINOL-CYTOCHROME C REDUCTASE COMPLEX 7.8 KDA PROTEIN"/>
    <property type="match status" value="1"/>
</dbReference>
<evidence type="ECO:0000256" key="6">
    <source>
        <dbReference type="ARBA" id="ARBA00022982"/>
    </source>
</evidence>
<dbReference type="InterPro" id="IPR036811">
    <property type="entry name" value="Ubol_cytC_Rdtase_hinge_dom_sf"/>
</dbReference>
<evidence type="ECO:0000256" key="10">
    <source>
        <dbReference type="SAM" id="MobiDB-lite"/>
    </source>
</evidence>
<name>A0AAV4XNH6_CAEEX</name>
<evidence type="ECO:0000256" key="1">
    <source>
        <dbReference type="ARBA" id="ARBA00004137"/>
    </source>
</evidence>
<protein>
    <recommendedName>
        <fullName evidence="11">Ubiquinol-cytochrome C reductase hinge domain-containing protein</fullName>
    </recommendedName>
</protein>
<keyword evidence="7" id="KW-0496">Mitochondrion</keyword>
<keyword evidence="5" id="KW-0999">Mitochondrion inner membrane</keyword>
<organism evidence="12 13">
    <name type="scientific">Caerostris extrusa</name>
    <name type="common">Bark spider</name>
    <name type="synonym">Caerostris bankana</name>
    <dbReference type="NCBI Taxonomy" id="172846"/>
    <lineage>
        <taxon>Eukaryota</taxon>
        <taxon>Metazoa</taxon>
        <taxon>Ecdysozoa</taxon>
        <taxon>Arthropoda</taxon>
        <taxon>Chelicerata</taxon>
        <taxon>Arachnida</taxon>
        <taxon>Araneae</taxon>
        <taxon>Araneomorphae</taxon>
        <taxon>Entelegynae</taxon>
        <taxon>Araneoidea</taxon>
        <taxon>Araneidae</taxon>
        <taxon>Caerostris</taxon>
    </lineage>
</organism>
<comment type="subcellular location">
    <subcellularLocation>
        <location evidence="1">Mitochondrion inner membrane</location>
        <topology evidence="1">Peripheral membrane protein</topology>
        <orientation evidence="1">Intermembrane side</orientation>
    </subcellularLocation>
</comment>
<dbReference type="GO" id="GO:0006122">
    <property type="term" value="P:mitochondrial electron transport, ubiquinol to cytochrome c"/>
    <property type="evidence" value="ECO:0007669"/>
    <property type="project" value="InterPro"/>
</dbReference>
<comment type="similarity">
    <text evidence="2">Belongs to the UQCRH/QCR6 family.</text>
</comment>
<dbReference type="Proteomes" id="UP001054945">
    <property type="component" value="Unassembled WGS sequence"/>
</dbReference>
<evidence type="ECO:0000256" key="4">
    <source>
        <dbReference type="ARBA" id="ARBA00022660"/>
    </source>
</evidence>
<evidence type="ECO:0000313" key="13">
    <source>
        <dbReference type="Proteomes" id="UP001054945"/>
    </source>
</evidence>
<keyword evidence="8" id="KW-0472">Membrane</keyword>
<dbReference type="EMBL" id="BPLR01017941">
    <property type="protein sequence ID" value="GIY95624.1"/>
    <property type="molecule type" value="Genomic_DNA"/>
</dbReference>
<feature type="region of interest" description="Disordered" evidence="10">
    <location>
        <begin position="1"/>
        <end position="22"/>
    </location>
</feature>
<proteinExistence type="inferred from homology"/>
<sequence>MAAEKMKVHAADQPPEEEEEDLIDPMEEIRQNCSEKHCGNFLEKFNECTERVTSRKKTTESCAEELIDLLHCRDHCAHKEIFKHMLASSRVHSFMQIDLYLIPKSMVVCLAIIALKILKFPPIQ</sequence>
<gene>
    <name evidence="12" type="ORF">CEXT_150461</name>
</gene>
<keyword evidence="4" id="KW-0679">Respiratory chain</keyword>
<evidence type="ECO:0000256" key="2">
    <source>
        <dbReference type="ARBA" id="ARBA00006498"/>
    </source>
</evidence>
<evidence type="ECO:0000256" key="9">
    <source>
        <dbReference type="ARBA" id="ARBA00023157"/>
    </source>
</evidence>
<reference evidence="12 13" key="1">
    <citation type="submission" date="2021-06" db="EMBL/GenBank/DDBJ databases">
        <title>Caerostris extrusa draft genome.</title>
        <authorList>
            <person name="Kono N."/>
            <person name="Arakawa K."/>
        </authorList>
    </citation>
    <scope>NUCLEOTIDE SEQUENCE [LARGE SCALE GENOMIC DNA]</scope>
</reference>
<evidence type="ECO:0000256" key="5">
    <source>
        <dbReference type="ARBA" id="ARBA00022792"/>
    </source>
</evidence>
<evidence type="ECO:0000313" key="12">
    <source>
        <dbReference type="EMBL" id="GIY95624.1"/>
    </source>
</evidence>
<dbReference type="SUPFAM" id="SSF81531">
    <property type="entry name" value="Non-heme 11 kDa protein of cytochrome bc1 complex (Ubiquinol-cytochrome c reductase)"/>
    <property type="match status" value="1"/>
</dbReference>
<feature type="compositionally biased region" description="Basic and acidic residues" evidence="10">
    <location>
        <begin position="1"/>
        <end position="10"/>
    </location>
</feature>
<accession>A0AAV4XNH6</accession>
<comment type="caution">
    <text evidence="12">The sequence shown here is derived from an EMBL/GenBank/DDBJ whole genome shotgun (WGS) entry which is preliminary data.</text>
</comment>
<dbReference type="Gene3D" id="1.10.287.20">
    <property type="entry name" value="Ubiquinol-cytochrome C reductase hinge domain"/>
    <property type="match status" value="1"/>
</dbReference>
<dbReference type="InterPro" id="IPR023184">
    <property type="entry name" value="Ubol_cytC_Rdtase_hinge_dom"/>
</dbReference>
<feature type="domain" description="Ubiquinol-cytochrome C reductase hinge" evidence="11">
    <location>
        <begin position="24"/>
        <end position="85"/>
    </location>
</feature>